<dbReference type="InterPro" id="IPR016035">
    <property type="entry name" value="Acyl_Trfase/lysoPLipase"/>
</dbReference>
<feature type="domain" description="Carrier" evidence="11">
    <location>
        <begin position="1923"/>
        <end position="2005"/>
    </location>
</feature>
<dbReference type="Gene3D" id="3.40.47.10">
    <property type="match status" value="1"/>
</dbReference>
<dbReference type="Pfam" id="PF08659">
    <property type="entry name" value="KR"/>
    <property type="match status" value="1"/>
</dbReference>
<dbReference type="PROSITE" id="PS50075">
    <property type="entry name" value="CARRIER"/>
    <property type="match status" value="1"/>
</dbReference>
<gene>
    <name evidence="14" type="ORF">DQ384_37145</name>
</gene>
<dbReference type="InterPro" id="IPR029058">
    <property type="entry name" value="AB_hydrolase_fold"/>
</dbReference>
<dbReference type="SMART" id="SM00827">
    <property type="entry name" value="PKS_AT"/>
    <property type="match status" value="1"/>
</dbReference>
<name>A0A367ETU3_9ACTN</name>
<dbReference type="FunFam" id="3.40.47.10:FF:000019">
    <property type="entry name" value="Polyketide synthase type I"/>
    <property type="match status" value="1"/>
</dbReference>
<dbReference type="Gene3D" id="3.30.70.3290">
    <property type="match status" value="2"/>
</dbReference>
<dbReference type="Pfam" id="PF00698">
    <property type="entry name" value="Acyl_transf_1"/>
    <property type="match status" value="1"/>
</dbReference>
<keyword evidence="3" id="KW-0596">Phosphopantetheine</keyword>
<organism evidence="14 15">
    <name type="scientific">Sphaerisporangium album</name>
    <dbReference type="NCBI Taxonomy" id="509200"/>
    <lineage>
        <taxon>Bacteria</taxon>
        <taxon>Bacillati</taxon>
        <taxon>Actinomycetota</taxon>
        <taxon>Actinomycetes</taxon>
        <taxon>Streptosporangiales</taxon>
        <taxon>Streptosporangiaceae</taxon>
        <taxon>Sphaerisporangium</taxon>
    </lineage>
</organism>
<dbReference type="SUPFAM" id="SSF51735">
    <property type="entry name" value="NAD(P)-binding Rossmann-fold domains"/>
    <property type="match status" value="2"/>
</dbReference>
<dbReference type="InterPro" id="IPR032821">
    <property type="entry name" value="PKS_assoc"/>
</dbReference>
<dbReference type="Pfam" id="PF00550">
    <property type="entry name" value="PP-binding"/>
    <property type="match status" value="1"/>
</dbReference>
<dbReference type="Gene3D" id="3.40.50.720">
    <property type="entry name" value="NAD(P)-binding Rossmann-like Domain"/>
    <property type="match status" value="1"/>
</dbReference>
<dbReference type="SUPFAM" id="SSF47336">
    <property type="entry name" value="ACP-like"/>
    <property type="match status" value="1"/>
</dbReference>
<dbReference type="InterPro" id="IPR016039">
    <property type="entry name" value="Thiolase-like"/>
</dbReference>
<dbReference type="GO" id="GO:0006633">
    <property type="term" value="P:fatty acid biosynthetic process"/>
    <property type="evidence" value="ECO:0007669"/>
    <property type="project" value="InterPro"/>
</dbReference>
<dbReference type="SMART" id="SM00826">
    <property type="entry name" value="PKS_DH"/>
    <property type="match status" value="1"/>
</dbReference>
<comment type="cofactor">
    <cofactor evidence="1">
        <name>pantetheine 4'-phosphate</name>
        <dbReference type="ChEBI" id="CHEBI:47942"/>
    </cofactor>
</comment>
<feature type="region of interest" description="Disordered" evidence="10">
    <location>
        <begin position="735"/>
        <end position="758"/>
    </location>
</feature>
<evidence type="ECO:0000256" key="4">
    <source>
        <dbReference type="ARBA" id="ARBA00022553"/>
    </source>
</evidence>
<comment type="caution">
    <text evidence="14">The sequence shown here is derived from an EMBL/GenBank/DDBJ whole genome shotgun (WGS) entry which is preliminary data.</text>
</comment>
<dbReference type="GO" id="GO:0004315">
    <property type="term" value="F:3-oxoacyl-[acyl-carrier-protein] synthase activity"/>
    <property type="evidence" value="ECO:0007669"/>
    <property type="project" value="InterPro"/>
</dbReference>
<keyword evidence="4" id="KW-0597">Phosphoprotein</keyword>
<dbReference type="Gene3D" id="3.40.50.1820">
    <property type="entry name" value="alpha/beta hydrolase"/>
    <property type="match status" value="1"/>
</dbReference>
<evidence type="ECO:0000259" key="12">
    <source>
        <dbReference type="PROSITE" id="PS52004"/>
    </source>
</evidence>
<dbReference type="Proteomes" id="UP000253094">
    <property type="component" value="Unassembled WGS sequence"/>
</dbReference>
<feature type="active site" description="Proton acceptor; for dehydratase activity" evidence="9">
    <location>
        <position position="1119"/>
    </location>
</feature>
<dbReference type="InterPro" id="IPR020802">
    <property type="entry name" value="TesA-like"/>
</dbReference>
<dbReference type="Gene3D" id="3.10.129.110">
    <property type="entry name" value="Polyketide synthase dehydratase"/>
    <property type="match status" value="1"/>
</dbReference>
<feature type="compositionally biased region" description="Low complexity" evidence="10">
    <location>
        <begin position="707"/>
        <end position="716"/>
    </location>
</feature>
<dbReference type="InterPro" id="IPR020806">
    <property type="entry name" value="PKS_PP-bd"/>
</dbReference>
<evidence type="ECO:0000256" key="7">
    <source>
        <dbReference type="ARBA" id="ARBA00023268"/>
    </source>
</evidence>
<dbReference type="CDD" id="cd08956">
    <property type="entry name" value="KR_3_FAS_SDR_x"/>
    <property type="match status" value="1"/>
</dbReference>
<dbReference type="SMART" id="SM00823">
    <property type="entry name" value="PKS_PP"/>
    <property type="match status" value="1"/>
</dbReference>
<dbReference type="InterPro" id="IPR013968">
    <property type="entry name" value="PKS_KR"/>
</dbReference>
<dbReference type="Gene3D" id="3.40.366.10">
    <property type="entry name" value="Malonyl-Coenzyme A Acyl Carrier Protein, domain 2"/>
    <property type="match status" value="2"/>
</dbReference>
<dbReference type="GO" id="GO:0031177">
    <property type="term" value="F:phosphopantetheine binding"/>
    <property type="evidence" value="ECO:0007669"/>
    <property type="project" value="InterPro"/>
</dbReference>
<reference evidence="14 15" key="1">
    <citation type="submission" date="2018-06" db="EMBL/GenBank/DDBJ databases">
        <title>Sphaerisporangium craniellae sp. nov., isolated from a marine sponge in the South China Sea.</title>
        <authorList>
            <person name="Li L."/>
        </authorList>
    </citation>
    <scope>NUCLEOTIDE SEQUENCE [LARGE SCALE GENOMIC DNA]</scope>
    <source>
        <strain evidence="14 15">CCTCC AA 208026</strain>
    </source>
</reference>
<dbReference type="PANTHER" id="PTHR43775:SF51">
    <property type="entry name" value="INACTIVE PHENOLPHTHIOCEROL SYNTHESIS POLYKETIDE SYNTHASE TYPE I PKS1-RELATED"/>
    <property type="match status" value="1"/>
</dbReference>
<evidence type="ECO:0000259" key="13">
    <source>
        <dbReference type="PROSITE" id="PS52019"/>
    </source>
</evidence>
<dbReference type="InterPro" id="IPR057326">
    <property type="entry name" value="KR_dom"/>
</dbReference>
<dbReference type="InterPro" id="IPR020841">
    <property type="entry name" value="PKS_Beta-ketoAc_synthase_dom"/>
</dbReference>
<dbReference type="PROSITE" id="PS52019">
    <property type="entry name" value="PKS_MFAS_DH"/>
    <property type="match status" value="1"/>
</dbReference>
<dbReference type="Pfam" id="PF14765">
    <property type="entry name" value="PS-DH"/>
    <property type="match status" value="1"/>
</dbReference>
<dbReference type="SUPFAM" id="SSF53901">
    <property type="entry name" value="Thiolase-like"/>
    <property type="match status" value="1"/>
</dbReference>
<proteinExistence type="predicted"/>
<accession>A0A367ETU3</accession>
<dbReference type="Pfam" id="PF00975">
    <property type="entry name" value="Thioesterase"/>
    <property type="match status" value="1"/>
</dbReference>
<dbReference type="GO" id="GO:0004312">
    <property type="term" value="F:fatty acid synthase activity"/>
    <property type="evidence" value="ECO:0007669"/>
    <property type="project" value="TreeGrafter"/>
</dbReference>
<dbReference type="Pfam" id="PF21089">
    <property type="entry name" value="PKS_DH_N"/>
    <property type="match status" value="1"/>
</dbReference>
<dbReference type="InterPro" id="IPR015083">
    <property type="entry name" value="NorB/c/GfsB-D-like_docking"/>
</dbReference>
<dbReference type="PROSITE" id="PS00606">
    <property type="entry name" value="KS3_1"/>
    <property type="match status" value="1"/>
</dbReference>
<dbReference type="InterPro" id="IPR001227">
    <property type="entry name" value="Ac_transferase_dom_sf"/>
</dbReference>
<evidence type="ECO:0000259" key="11">
    <source>
        <dbReference type="PROSITE" id="PS50075"/>
    </source>
</evidence>
<dbReference type="SMART" id="SM00824">
    <property type="entry name" value="PKS_TE"/>
    <property type="match status" value="1"/>
</dbReference>
<evidence type="ECO:0000256" key="5">
    <source>
        <dbReference type="ARBA" id="ARBA00022679"/>
    </source>
</evidence>
<dbReference type="InterPro" id="IPR050091">
    <property type="entry name" value="PKS_NRPS_Biosynth_Enz"/>
</dbReference>
<dbReference type="InterPro" id="IPR018201">
    <property type="entry name" value="Ketoacyl_synth_AS"/>
</dbReference>
<dbReference type="FunFam" id="1.10.1200.10:FF:000007">
    <property type="entry name" value="Probable polyketide synthase pks17"/>
    <property type="match status" value="1"/>
</dbReference>
<dbReference type="SUPFAM" id="SSF101173">
    <property type="entry name" value="Docking domain B of the erythromycin polyketide synthase (DEBS)"/>
    <property type="match status" value="1"/>
</dbReference>
<dbReference type="Gene3D" id="1.10.1200.10">
    <property type="entry name" value="ACP-like"/>
    <property type="match status" value="1"/>
</dbReference>
<dbReference type="SUPFAM" id="SSF53474">
    <property type="entry name" value="alpha/beta-Hydrolases"/>
    <property type="match status" value="1"/>
</dbReference>
<dbReference type="InterPro" id="IPR036736">
    <property type="entry name" value="ACP-like_sf"/>
</dbReference>
<feature type="active site" description="Proton donor; for dehydratase activity" evidence="9">
    <location>
        <position position="1287"/>
    </location>
</feature>
<dbReference type="SUPFAM" id="SSF55048">
    <property type="entry name" value="Probable ACP-binding domain of malonyl-CoA ACP transacylase"/>
    <property type="match status" value="1"/>
</dbReference>
<dbReference type="InterPro" id="IPR014030">
    <property type="entry name" value="Ketoacyl_synth_N"/>
</dbReference>
<dbReference type="InterPro" id="IPR036291">
    <property type="entry name" value="NAD(P)-bd_dom_sf"/>
</dbReference>
<dbReference type="RefSeq" id="WP_114033563.1">
    <property type="nucleotide sequence ID" value="NZ_QOIL01000031.1"/>
</dbReference>
<dbReference type="InterPro" id="IPR016036">
    <property type="entry name" value="Malonyl_transacylase_ACP-bd"/>
</dbReference>
<dbReference type="InterPro" id="IPR009081">
    <property type="entry name" value="PP-bd_ACP"/>
</dbReference>
<dbReference type="PANTHER" id="PTHR43775">
    <property type="entry name" value="FATTY ACID SYNTHASE"/>
    <property type="match status" value="1"/>
</dbReference>
<protein>
    <submittedName>
        <fullName evidence="14">SDR family NAD(P)-dependent oxidoreductase</fullName>
    </submittedName>
</protein>
<dbReference type="Pfam" id="PF00109">
    <property type="entry name" value="ketoacyl-synt"/>
    <property type="match status" value="1"/>
</dbReference>
<keyword evidence="7" id="KW-0511">Multifunctional enzyme</keyword>
<dbReference type="Pfam" id="PF02801">
    <property type="entry name" value="Ketoacyl-synt_C"/>
    <property type="match status" value="1"/>
</dbReference>
<evidence type="ECO:0000256" key="9">
    <source>
        <dbReference type="PROSITE-ProRule" id="PRU01363"/>
    </source>
</evidence>
<feature type="region of interest" description="Disordered" evidence="10">
    <location>
        <begin position="682"/>
        <end position="723"/>
    </location>
</feature>
<dbReference type="Pfam" id="PF22953">
    <property type="entry name" value="SpnB_Rossmann"/>
    <property type="match status" value="1"/>
</dbReference>
<evidence type="ECO:0000256" key="6">
    <source>
        <dbReference type="ARBA" id="ARBA00023194"/>
    </source>
</evidence>
<feature type="compositionally biased region" description="Basic and acidic residues" evidence="10">
    <location>
        <begin position="1460"/>
        <end position="1470"/>
    </location>
</feature>
<dbReference type="InterPro" id="IPR049900">
    <property type="entry name" value="PKS_mFAS_DH"/>
</dbReference>
<dbReference type="InterPro" id="IPR014043">
    <property type="entry name" value="Acyl_transferase_dom"/>
</dbReference>
<dbReference type="Gene3D" id="3.40.50.11460">
    <property type="match status" value="1"/>
</dbReference>
<dbReference type="InterPro" id="IPR055123">
    <property type="entry name" value="SpnB-like_Rossmann"/>
</dbReference>
<keyword evidence="6" id="KW-0045">Antibiotic biosynthesis</keyword>
<dbReference type="InterPro" id="IPR001031">
    <property type="entry name" value="Thioesterase"/>
</dbReference>
<dbReference type="PROSITE" id="PS52004">
    <property type="entry name" value="KS3_2"/>
    <property type="match status" value="1"/>
</dbReference>
<evidence type="ECO:0000256" key="3">
    <source>
        <dbReference type="ARBA" id="ARBA00022450"/>
    </source>
</evidence>
<keyword evidence="5" id="KW-0808">Transferase</keyword>
<dbReference type="PROSITE" id="PS00012">
    <property type="entry name" value="PHOSPHOPANTETHEINE"/>
    <property type="match status" value="1"/>
</dbReference>
<dbReference type="Pfam" id="PF22621">
    <property type="entry name" value="CurL-like_PKS_C"/>
    <property type="match status" value="1"/>
</dbReference>
<evidence type="ECO:0000313" key="15">
    <source>
        <dbReference type="Proteomes" id="UP000253094"/>
    </source>
</evidence>
<comment type="pathway">
    <text evidence="2">Antibiotic biosynthesis.</text>
</comment>
<dbReference type="SUPFAM" id="SSF52151">
    <property type="entry name" value="FabD/lysophospholipase-like"/>
    <property type="match status" value="1"/>
</dbReference>
<dbReference type="Pfam" id="PF16197">
    <property type="entry name" value="KAsynt_C_assoc"/>
    <property type="match status" value="1"/>
</dbReference>
<feature type="compositionally biased region" description="Low complexity" evidence="10">
    <location>
        <begin position="468"/>
        <end position="486"/>
    </location>
</feature>
<dbReference type="InterPro" id="IPR049552">
    <property type="entry name" value="PKS_DH_N"/>
</dbReference>
<feature type="region of interest" description="N-terminal hotdog fold" evidence="9">
    <location>
        <begin position="1087"/>
        <end position="1214"/>
    </location>
</feature>
<dbReference type="InterPro" id="IPR006162">
    <property type="entry name" value="Ppantetheine_attach_site"/>
</dbReference>
<dbReference type="OrthoDB" id="4537517at2"/>
<dbReference type="GO" id="GO:0033068">
    <property type="term" value="P:macrolide biosynthetic process"/>
    <property type="evidence" value="ECO:0007669"/>
    <property type="project" value="UniProtKB-ARBA"/>
</dbReference>
<dbReference type="CDD" id="cd00833">
    <property type="entry name" value="PKS"/>
    <property type="match status" value="1"/>
</dbReference>
<feature type="domain" description="Ketosynthase family 3 (KS3)" evidence="12">
    <location>
        <begin position="33"/>
        <end position="459"/>
    </location>
</feature>
<evidence type="ECO:0000256" key="2">
    <source>
        <dbReference type="ARBA" id="ARBA00004792"/>
    </source>
</evidence>
<dbReference type="InterPro" id="IPR020807">
    <property type="entry name" value="PKS_DH"/>
</dbReference>
<dbReference type="InterPro" id="IPR042104">
    <property type="entry name" value="PKS_dehydratase_sf"/>
</dbReference>
<dbReference type="Pfam" id="PF08990">
    <property type="entry name" value="Docking"/>
    <property type="match status" value="1"/>
</dbReference>
<evidence type="ECO:0000256" key="10">
    <source>
        <dbReference type="SAM" id="MobiDB-lite"/>
    </source>
</evidence>
<dbReference type="EMBL" id="QOIL01000031">
    <property type="protein sequence ID" value="RCG21015.1"/>
    <property type="molecule type" value="Genomic_DNA"/>
</dbReference>
<dbReference type="SMART" id="SM00825">
    <property type="entry name" value="PKS_KS"/>
    <property type="match status" value="1"/>
</dbReference>
<feature type="region of interest" description="Disordered" evidence="10">
    <location>
        <begin position="1580"/>
        <end position="1601"/>
    </location>
</feature>
<feature type="domain" description="PKS/mFAS DH" evidence="13">
    <location>
        <begin position="1087"/>
        <end position="1366"/>
    </location>
</feature>
<dbReference type="InterPro" id="IPR014031">
    <property type="entry name" value="Ketoacyl_synth_C"/>
</dbReference>
<dbReference type="SMART" id="SM00822">
    <property type="entry name" value="PKS_KR"/>
    <property type="match status" value="1"/>
</dbReference>
<evidence type="ECO:0000313" key="14">
    <source>
        <dbReference type="EMBL" id="RCG21015.1"/>
    </source>
</evidence>
<keyword evidence="8" id="KW-0012">Acyltransferase</keyword>
<keyword evidence="15" id="KW-1185">Reference proteome</keyword>
<feature type="region of interest" description="Disordered" evidence="10">
    <location>
        <begin position="1444"/>
        <end position="1470"/>
    </location>
</feature>
<dbReference type="InterPro" id="IPR036299">
    <property type="entry name" value="Polyketide_synth_docking_sf"/>
</dbReference>
<feature type="region of interest" description="C-terminal hotdog fold" evidence="9">
    <location>
        <begin position="1226"/>
        <end position="1366"/>
    </location>
</feature>
<dbReference type="InterPro" id="IPR049551">
    <property type="entry name" value="PKS_DH_C"/>
</dbReference>
<feature type="region of interest" description="Disordered" evidence="10">
    <location>
        <begin position="461"/>
        <end position="496"/>
    </location>
</feature>
<sequence length="2311" mass="240944">MSNDEKLREYLKRSIAETKRVEKRLREVEARSREPIAIVGMACRLPGGVTTPEDLWNLLLDGQDAVGEFPTDRGWDLDTLYHPDPDHPHTSYTRNGGFLHDIAGFDATFFGISHREALASDPQQRILLELAWETLERAAIDPTTLHGSRTGVYAGIADRDYSARLDEVPKDLEGYLAIGNLGSVVSGRIAYTFGFEGPAVTIDTACSSSLVALHLAVQSLRSGETDLALAGGVAVMASPTAFVEFSRQRGLAPDGRCKAFAAAADGTGWAEGAALLLLERLTDAQRNNHPIHAIIRGTAINQDGASNGLTAPNGPAQQRVIHAALANAGLRPGDVDAVEAHGTGTTLGDPIEAQAIIATYGHDRPADRPLLIGSLKSNIGHSQSAAGAAGIVKLVQALHHATLPKTLHIDRPTPHVDWSAGSVRLLTDTTPWPETTHPRRAAISAFGVSGTNAHVIIEQAPDTNGPLASRSAASASEAATSESGARPAAVSGEGTAGVLREAKGTAAVLREATAGVPQEATAGVPRGGTAGVLPFVLSARSEAALRGQAAKLAAHLEAHPEAAPADVALSLTTTRTTMDHRAVLVSGPGDLPEALRSLAGGRPAQGTATGTAAEKPQVAFVFSGQGSQYAGMTRELYETHPAYAEALDDIAAQLDTHLTGHTTRPLIDVILGADPARRLGLATEPDAEPLGRRPVPDVGRPGPGAAPPAGRAGADPSGTPDETALAANAIGDAALRGNGQGEAPLNAPGDAAPRGNGQGEAALVDRTLYTQPALFAVQAALVRLLASFGVSPDIVTGHSVGAITAAHTAGILTLPDAARLVATRAIALNSVTRPGAMTALQATQEETQAAIAEHGLDTQISVAALNAPTSTVVSGDPDAVEALTAHFTDLGRKAKRLTVSHAFHSHHLDEILDRFQTEISGITASAPAIPYISDLTGTPLTHAPAADHWARHLRNPVRFQQAVRAVHEHTRAAGDHTVYLEIGSDATLTPLVHQNLPTGHETDGQAPADATAVPVLRRGRPDAAAMLTALATAHTHGVPVDWAPALPPGAKRVELPTYAFQHERFWVEASPLGRRDASGLGLGTVDHPLLGAATTLADGDGVLLTGRLSLATHPWLADHAVLDTVIFPGTGFAELALRAGDEVGLDAIEELIVEAPLVLRRGEAVHVQVVVGPEEDGRRRVGVHSRPHDASPAVGDGEWARHATAVLTPDRPAPGFDFSVWPPRGATPVNLDDAYPTLHRAGLRYGPAFQGLRAAWQRGDELFTEVELPESHHAEAARFGVHPALLDAAVHLPALRGLADVPEGANRLPFAWNGVRVHATGATALRVRVVMAGLDSLTLQAADPTGAPVVEIDALLARLVTAGQLRRPSSGQDDALFRLGWTGLAPAAPRRHAWAVLGGDSAPHDALRAAGATSTPFPGLTALADALEAGEPAPDLVVLPLVSSNAGDPAREPTASGADRAGEADPDPARAAHVRAEHVLEVLQQWFAGTGWPAARLVVVTRNSVAVEPGEVPDPASAAVWGLVRSAQTEEPGRVLLVDLDDRPSSAAALPAVVTAALAADEPQAAIRDGAAHLPRLLRAEPPGRTETPDPEASDPTESLARGEAAALQEVAAPQEVSAPQKTAALQVTTAPHETAAPQETAGAWDPEGTVLITGGLGTLAAHLARHLVTEGHARHLVLVSRRGPEAPGARDIAGELTGLGATVAIRAADLTDPDSTAALLDGVPPEHPLTAIVHTAATTQDATVHTLTPENLHAVLAPKVDGAHNLHRLTRGHPTLKALVFYSSVSATFGGAGQANYNAANAFQDALARLPHTARVQSLQWGIWGQTSAITASLTETDQQRIRAAGLRPLTTSRALALFDAVVLGPGTDPVPVPAAIDLSPRREGAAVPAVLRGLVRAGRRSAGAGGAAGGASALAARLAEAEETEREAVLLDLVRTEAGAVLGHPTPATIPGDRALIELGLDSLTSVELRNRLNAVTGLRLPATLTFDHPTPQAIAGLLARQIGDIGGAASPAAPASPARTGERPAGGGLAALHRRMHDTGKHNEAARLLIAASHVRPTFAEADRARYVRPSIQLASGPGRVVLVCFPALSAISGPHEYSRFGQSFRGDRELHVVPSPGFTEGEDEALPDSLETLVRMNVEGLRACVGDRPFVIVGRSMGGCVAHAVASALEEEGLVPAGLALIDSYPIDAAVREGFDWWQRAMIGGMLDRIDRFALDVHDDRLTAMGLYNRHFVGWRPGPIEAPILLLRAREPLRGTTVDPTGVHDWRAYWPVPHEAVDIPGDHFTTLEEHADGTAKAVRAWVETLEP</sequence>
<evidence type="ECO:0000256" key="8">
    <source>
        <dbReference type="ARBA" id="ARBA00023315"/>
    </source>
</evidence>
<evidence type="ECO:0000256" key="1">
    <source>
        <dbReference type="ARBA" id="ARBA00001957"/>
    </source>
</evidence>